<feature type="transmembrane region" description="Helical" evidence="8">
    <location>
        <begin position="51"/>
        <end position="73"/>
    </location>
</feature>
<feature type="transmembrane region" description="Helical" evidence="8">
    <location>
        <begin position="397"/>
        <end position="420"/>
    </location>
</feature>
<keyword evidence="6 8" id="KW-0472">Membrane</keyword>
<reference evidence="10" key="1">
    <citation type="journal article" date="2024" name="IScience">
        <title>Strigolactones Initiate the Formation of Haustorium-like Structures in Castilleja.</title>
        <authorList>
            <person name="Buerger M."/>
            <person name="Peterson D."/>
            <person name="Chory J."/>
        </authorList>
    </citation>
    <scope>NUCLEOTIDE SEQUENCE [LARGE SCALE GENOMIC DNA]</scope>
</reference>
<feature type="transmembrane region" description="Helical" evidence="8">
    <location>
        <begin position="576"/>
        <end position="593"/>
    </location>
</feature>
<evidence type="ECO:0000256" key="5">
    <source>
        <dbReference type="ARBA" id="ARBA00022989"/>
    </source>
</evidence>
<name>A0ABD3C1D9_9LAMI</name>
<keyword evidence="4 8" id="KW-0812">Transmembrane</keyword>
<evidence type="ECO:0000256" key="4">
    <source>
        <dbReference type="ARBA" id="ARBA00022692"/>
    </source>
</evidence>
<evidence type="ECO:0000256" key="8">
    <source>
        <dbReference type="SAM" id="Phobius"/>
    </source>
</evidence>
<evidence type="ECO:0000256" key="6">
    <source>
        <dbReference type="ARBA" id="ARBA00023136"/>
    </source>
</evidence>
<comment type="subcellular location">
    <subcellularLocation>
        <location evidence="1">Membrane</location>
        <topology evidence="1">Multi-pass membrane protein</topology>
    </subcellularLocation>
</comment>
<evidence type="ECO:0000256" key="7">
    <source>
        <dbReference type="SAM" id="MobiDB-lite"/>
    </source>
</evidence>
<feature type="transmembrane region" description="Helical" evidence="8">
    <location>
        <begin position="284"/>
        <end position="305"/>
    </location>
</feature>
<keyword evidence="3" id="KW-0813">Transport</keyword>
<dbReference type="AlphaFoldDB" id="A0ABD3C1D9"/>
<dbReference type="PANTHER" id="PTHR31645">
    <property type="entry name" value="OLIGOPEPTIDE TRANSPORTER YGL114W-RELATED"/>
    <property type="match status" value="1"/>
</dbReference>
<keyword evidence="10" id="KW-1185">Reference proteome</keyword>
<organism evidence="9 10">
    <name type="scientific">Castilleja foliolosa</name>
    <dbReference type="NCBI Taxonomy" id="1961234"/>
    <lineage>
        <taxon>Eukaryota</taxon>
        <taxon>Viridiplantae</taxon>
        <taxon>Streptophyta</taxon>
        <taxon>Embryophyta</taxon>
        <taxon>Tracheophyta</taxon>
        <taxon>Spermatophyta</taxon>
        <taxon>Magnoliopsida</taxon>
        <taxon>eudicotyledons</taxon>
        <taxon>Gunneridae</taxon>
        <taxon>Pentapetalae</taxon>
        <taxon>asterids</taxon>
        <taxon>lamiids</taxon>
        <taxon>Lamiales</taxon>
        <taxon>Orobanchaceae</taxon>
        <taxon>Pedicularideae</taxon>
        <taxon>Castillejinae</taxon>
        <taxon>Castilleja</taxon>
    </lineage>
</organism>
<feature type="transmembrane region" description="Helical" evidence="8">
    <location>
        <begin position="461"/>
        <end position="494"/>
    </location>
</feature>
<evidence type="ECO:0000313" key="10">
    <source>
        <dbReference type="Proteomes" id="UP001632038"/>
    </source>
</evidence>
<dbReference type="NCBIfam" id="TIGR00728">
    <property type="entry name" value="OPT_sfam"/>
    <property type="match status" value="1"/>
</dbReference>
<proteinExistence type="inferred from homology"/>
<keyword evidence="5 8" id="KW-1133">Transmembrane helix</keyword>
<dbReference type="PANTHER" id="PTHR31645:SF22">
    <property type="entry name" value="METAL-NICOTIANAMINE TRANSPORTER YSL7-RELATED"/>
    <property type="match status" value="1"/>
</dbReference>
<comment type="similarity">
    <text evidence="2">Belongs to the YSL (TC 2.A.67.2) family.</text>
</comment>
<sequence length="696" mass="76366">MDRSSSITKKTDDDDTGRNLGPEEEEENDKKNESIERIFDGKEVPSWQKQLTLRAFFVSFILGILFTFIVMKLNLTTGIIPSLNVSAGLLGFFFVKTWTKFLEKSGLLKQPFTRQENTVIQTCVVASSGIAFSGGFGSYLFGMSEVVAKQSSEANNPLNVKDPKLAWMIGFLFVVSFLGLFSVVPLRKIMIIDFKLTYPSGTATAHLINSFHTPQGAKLAKKQVSTLGKFFSFSFLWGFFQWFFTAGDDCGFVNFPTFGLKAYENKFYFDFSATYVGVGMICPYLINISLLVGAILSWGLMWPLIHERKGDWYSAEYSPSSLHGLQGYKVFIAIAMILGDGLYNFFKVLSRTLSGLYHQLRDKDTGLVLPVGAGSSPAASSSYDDQRRTQLFLRDQIPTWVAVVGYISIAIISAATLPHIFTPLRWYHIVVIYIFAPMLAFCNAYGCGLTDWSLASTYGKLAIFVIGAWAGASNGGVLAGLAACGVMMNIVSTASDLTQDFKTGYMTLASPRSMFISQIIGTAMGCVISPCVFWLFYKAFHDFGVPGSQYSAPYALVYRNMAILGVEGFSALPEHCLTLCYGFFAAAIVINGIRDIVGPRWAKFIPLPMAMAIPFYLGGYFTIDMCLGSLILFIWEKIDKAKADAFGPAVASGLICGDGIWTLPSSVLALAGVNPPICMKFLSRSANTKVDAFLAS</sequence>
<dbReference type="Proteomes" id="UP001632038">
    <property type="component" value="Unassembled WGS sequence"/>
</dbReference>
<comment type="caution">
    <text evidence="9">The sequence shown here is derived from an EMBL/GenBank/DDBJ whole genome shotgun (WGS) entry which is preliminary data.</text>
</comment>
<evidence type="ECO:0000256" key="2">
    <source>
        <dbReference type="ARBA" id="ARBA00010276"/>
    </source>
</evidence>
<dbReference type="GO" id="GO:0016020">
    <property type="term" value="C:membrane"/>
    <property type="evidence" value="ECO:0007669"/>
    <property type="project" value="UniProtKB-SubCell"/>
</dbReference>
<feature type="transmembrane region" description="Helical" evidence="8">
    <location>
        <begin position="119"/>
        <end position="141"/>
    </location>
</feature>
<feature type="transmembrane region" description="Helical" evidence="8">
    <location>
        <begin position="165"/>
        <end position="186"/>
    </location>
</feature>
<dbReference type="InterPro" id="IPR004813">
    <property type="entry name" value="OPT"/>
</dbReference>
<gene>
    <name evidence="9" type="primary">YSL7_4</name>
    <name evidence="9" type="ORF">CASFOL_031792</name>
</gene>
<evidence type="ECO:0000256" key="3">
    <source>
        <dbReference type="ARBA" id="ARBA00022448"/>
    </source>
</evidence>
<evidence type="ECO:0000256" key="1">
    <source>
        <dbReference type="ARBA" id="ARBA00004141"/>
    </source>
</evidence>
<feature type="transmembrane region" description="Helical" evidence="8">
    <location>
        <begin position="613"/>
        <end position="635"/>
    </location>
</feature>
<dbReference type="InterPro" id="IPR045035">
    <property type="entry name" value="YSL-like"/>
</dbReference>
<accession>A0ABD3C1D9</accession>
<feature type="region of interest" description="Disordered" evidence="7">
    <location>
        <begin position="1"/>
        <end position="34"/>
    </location>
</feature>
<feature type="transmembrane region" description="Helical" evidence="8">
    <location>
        <begin position="79"/>
        <end position="98"/>
    </location>
</feature>
<feature type="transmembrane region" description="Helical" evidence="8">
    <location>
        <begin position="514"/>
        <end position="537"/>
    </location>
</feature>
<feature type="transmembrane region" description="Helical" evidence="8">
    <location>
        <begin position="426"/>
        <end position="449"/>
    </location>
</feature>
<dbReference type="EMBL" id="JAVIJP010000054">
    <property type="protein sequence ID" value="KAL3622976.1"/>
    <property type="molecule type" value="Genomic_DNA"/>
</dbReference>
<protein>
    <submittedName>
        <fullName evidence="9">Metal-nicotianamine transporter ysl7</fullName>
    </submittedName>
</protein>
<evidence type="ECO:0000313" key="9">
    <source>
        <dbReference type="EMBL" id="KAL3622976.1"/>
    </source>
</evidence>
<dbReference type="Pfam" id="PF03169">
    <property type="entry name" value="OPT"/>
    <property type="match status" value="1"/>
</dbReference>